<sequence>MEPNASSSSADGTFPAIVEQGLSSTHAIMSHLSPPSFLQHPSPSLVSAFGSGFGSPAAGAEGSLSVHGHATPESLPSSSFPALGAVHRTGGDVFAQPEAPAATHLPTLLVGGQPRDVLAQPSSWTATGLLPASEGAFSGFASQSELLEQIEAWAPQSEMPFVSPPSGTGLPPRSRDIAAGSAQPPSDCQLAPLPASLRIPSLEETTNTYDMSSTFGESMLPWHCGGSSMDVGGSISSMPTTGAMKASLLPMKHVHIDAAHREPEFISPMYKVDGGFWLKLQALPLRPSGLVVVAFFLPSPPSPSPVASSCCGSCPGSCAGPCSGPWRSGVRSDHPFGFSDAWATSIMRDSFNELNEYLVRLGKPTVKPPLVENVAGYVYAIFRVEKVIRDLQ</sequence>
<name>A0A3L6Q337_PANMI</name>
<evidence type="ECO:0000256" key="1">
    <source>
        <dbReference type="SAM" id="MobiDB-lite"/>
    </source>
</evidence>
<reference evidence="3" key="1">
    <citation type="journal article" date="2019" name="Nat. Commun.">
        <title>The genome of broomcorn millet.</title>
        <authorList>
            <person name="Zou C."/>
            <person name="Miki D."/>
            <person name="Li D."/>
            <person name="Tang Q."/>
            <person name="Xiao L."/>
            <person name="Rajput S."/>
            <person name="Deng P."/>
            <person name="Jia W."/>
            <person name="Huang R."/>
            <person name="Zhang M."/>
            <person name="Sun Y."/>
            <person name="Hu J."/>
            <person name="Fu X."/>
            <person name="Schnable P.S."/>
            <person name="Li F."/>
            <person name="Zhang H."/>
            <person name="Feng B."/>
            <person name="Zhu X."/>
            <person name="Liu R."/>
            <person name="Schnable J.C."/>
            <person name="Zhu J.-K."/>
            <person name="Zhang H."/>
        </authorList>
    </citation>
    <scope>NUCLEOTIDE SEQUENCE [LARGE SCALE GENOMIC DNA]</scope>
</reference>
<protein>
    <submittedName>
        <fullName evidence="2">Uncharacterized protein</fullName>
    </submittedName>
</protein>
<dbReference type="AlphaFoldDB" id="A0A3L6Q337"/>
<feature type="region of interest" description="Disordered" evidence="1">
    <location>
        <begin position="158"/>
        <end position="185"/>
    </location>
</feature>
<comment type="caution">
    <text evidence="2">The sequence shown here is derived from an EMBL/GenBank/DDBJ whole genome shotgun (WGS) entry which is preliminary data.</text>
</comment>
<feature type="region of interest" description="Disordered" evidence="1">
    <location>
        <begin position="60"/>
        <end position="82"/>
    </location>
</feature>
<dbReference type="OrthoDB" id="10684883at2759"/>
<dbReference type="STRING" id="4540.A0A3L6Q337"/>
<dbReference type="Proteomes" id="UP000275267">
    <property type="component" value="Unassembled WGS sequence"/>
</dbReference>
<keyword evidence="3" id="KW-1185">Reference proteome</keyword>
<organism evidence="2 3">
    <name type="scientific">Panicum miliaceum</name>
    <name type="common">Proso millet</name>
    <name type="synonym">Broomcorn millet</name>
    <dbReference type="NCBI Taxonomy" id="4540"/>
    <lineage>
        <taxon>Eukaryota</taxon>
        <taxon>Viridiplantae</taxon>
        <taxon>Streptophyta</taxon>
        <taxon>Embryophyta</taxon>
        <taxon>Tracheophyta</taxon>
        <taxon>Spermatophyta</taxon>
        <taxon>Magnoliopsida</taxon>
        <taxon>Liliopsida</taxon>
        <taxon>Poales</taxon>
        <taxon>Poaceae</taxon>
        <taxon>PACMAD clade</taxon>
        <taxon>Panicoideae</taxon>
        <taxon>Panicodae</taxon>
        <taxon>Paniceae</taxon>
        <taxon>Panicinae</taxon>
        <taxon>Panicum</taxon>
        <taxon>Panicum sect. Panicum</taxon>
    </lineage>
</organism>
<accession>A0A3L6Q337</accession>
<evidence type="ECO:0000313" key="2">
    <source>
        <dbReference type="EMBL" id="RLM69279.1"/>
    </source>
</evidence>
<evidence type="ECO:0000313" key="3">
    <source>
        <dbReference type="Proteomes" id="UP000275267"/>
    </source>
</evidence>
<proteinExistence type="predicted"/>
<dbReference type="EMBL" id="PQIB02000014">
    <property type="protein sequence ID" value="RLM69279.1"/>
    <property type="molecule type" value="Genomic_DNA"/>
</dbReference>
<gene>
    <name evidence="2" type="ORF">C2845_PM17G09880</name>
</gene>